<dbReference type="eggNOG" id="KOG3105">
    <property type="taxonomic scope" value="Eukaryota"/>
</dbReference>
<feature type="transmembrane region" description="Helical" evidence="2">
    <location>
        <begin position="165"/>
        <end position="186"/>
    </location>
</feature>
<feature type="compositionally biased region" description="Polar residues" evidence="1">
    <location>
        <begin position="251"/>
        <end position="274"/>
    </location>
</feature>
<name>T1ENB4_HELRO</name>
<accession>T1ENB4</accession>
<feature type="region of interest" description="Disordered" evidence="1">
    <location>
        <begin position="249"/>
        <end position="274"/>
    </location>
</feature>
<keyword evidence="2" id="KW-0472">Membrane</keyword>
<evidence type="ECO:0000313" key="3">
    <source>
        <dbReference type="EMBL" id="ESO12332.1"/>
    </source>
</evidence>
<organism evidence="4 5">
    <name type="scientific">Helobdella robusta</name>
    <name type="common">Californian leech</name>
    <dbReference type="NCBI Taxonomy" id="6412"/>
    <lineage>
        <taxon>Eukaryota</taxon>
        <taxon>Metazoa</taxon>
        <taxon>Spiralia</taxon>
        <taxon>Lophotrochozoa</taxon>
        <taxon>Annelida</taxon>
        <taxon>Clitellata</taxon>
        <taxon>Hirudinea</taxon>
        <taxon>Rhynchobdellida</taxon>
        <taxon>Glossiphoniidae</taxon>
        <taxon>Helobdella</taxon>
    </lineage>
</organism>
<dbReference type="RefSeq" id="XP_009009052.1">
    <property type="nucleotide sequence ID" value="XM_009010804.1"/>
</dbReference>
<protein>
    <recommendedName>
        <fullName evidence="6">DDE-1 domain-containing protein</fullName>
    </recommendedName>
</protein>
<dbReference type="GO" id="GO:0005634">
    <property type="term" value="C:nucleus"/>
    <property type="evidence" value="ECO:0000318"/>
    <property type="project" value="GO_Central"/>
</dbReference>
<dbReference type="KEGG" id="hro:HELRODRAFT_158830"/>
<dbReference type="HOGENOM" id="CLU_858613_0_0_1"/>
<dbReference type="GeneID" id="20198064"/>
<dbReference type="InParanoid" id="T1ENB4"/>
<keyword evidence="2" id="KW-0812">Transmembrane</keyword>
<evidence type="ECO:0008006" key="6">
    <source>
        <dbReference type="Google" id="ProtNLM"/>
    </source>
</evidence>
<reference evidence="5" key="1">
    <citation type="submission" date="2012-12" db="EMBL/GenBank/DDBJ databases">
        <authorList>
            <person name="Hellsten U."/>
            <person name="Grimwood J."/>
            <person name="Chapman J.A."/>
            <person name="Shapiro H."/>
            <person name="Aerts A."/>
            <person name="Otillar R.P."/>
            <person name="Terry A.Y."/>
            <person name="Boore J.L."/>
            <person name="Simakov O."/>
            <person name="Marletaz F."/>
            <person name="Cho S.-J."/>
            <person name="Edsinger-Gonzales E."/>
            <person name="Havlak P."/>
            <person name="Kuo D.-H."/>
            <person name="Larsson T."/>
            <person name="Lv J."/>
            <person name="Arendt D."/>
            <person name="Savage R."/>
            <person name="Osoegawa K."/>
            <person name="de Jong P."/>
            <person name="Lindberg D.R."/>
            <person name="Seaver E.C."/>
            <person name="Weisblat D.A."/>
            <person name="Putnam N.H."/>
            <person name="Grigoriev I.V."/>
            <person name="Rokhsar D.S."/>
        </authorList>
    </citation>
    <scope>NUCLEOTIDE SEQUENCE</scope>
</reference>
<evidence type="ECO:0000256" key="1">
    <source>
        <dbReference type="SAM" id="MobiDB-lite"/>
    </source>
</evidence>
<dbReference type="CTD" id="20198064"/>
<keyword evidence="5" id="KW-1185">Reference proteome</keyword>
<dbReference type="EMBL" id="KB095811">
    <property type="protein sequence ID" value="ESO12332.1"/>
    <property type="molecule type" value="Genomic_DNA"/>
</dbReference>
<gene>
    <name evidence="4" type="primary">20198064</name>
    <name evidence="3" type="ORF">HELRODRAFT_158830</name>
</gene>
<dbReference type="EnsemblMetazoa" id="HelroT158830">
    <property type="protein sequence ID" value="HelroP158830"/>
    <property type="gene ID" value="HelroG158830"/>
</dbReference>
<reference evidence="3 5" key="2">
    <citation type="journal article" date="2013" name="Nature">
        <title>Insights into bilaterian evolution from three spiralian genomes.</title>
        <authorList>
            <person name="Simakov O."/>
            <person name="Marletaz F."/>
            <person name="Cho S.J."/>
            <person name="Edsinger-Gonzales E."/>
            <person name="Havlak P."/>
            <person name="Hellsten U."/>
            <person name="Kuo D.H."/>
            <person name="Larsson T."/>
            <person name="Lv J."/>
            <person name="Arendt D."/>
            <person name="Savage R."/>
            <person name="Osoegawa K."/>
            <person name="de Jong P."/>
            <person name="Grimwood J."/>
            <person name="Chapman J.A."/>
            <person name="Shapiro H."/>
            <person name="Aerts A."/>
            <person name="Otillar R.P."/>
            <person name="Terry A.Y."/>
            <person name="Boore J.L."/>
            <person name="Grigoriev I.V."/>
            <person name="Lindberg D.R."/>
            <person name="Seaver E.C."/>
            <person name="Weisblat D.A."/>
            <person name="Putnam N.H."/>
            <person name="Rokhsar D.S."/>
        </authorList>
    </citation>
    <scope>NUCLEOTIDE SEQUENCE</scope>
</reference>
<keyword evidence="2" id="KW-1133">Transmembrane helix</keyword>
<reference evidence="4" key="3">
    <citation type="submission" date="2015-06" db="UniProtKB">
        <authorList>
            <consortium name="EnsemblMetazoa"/>
        </authorList>
    </citation>
    <scope>IDENTIFICATION</scope>
</reference>
<dbReference type="Proteomes" id="UP000015101">
    <property type="component" value="Unassembled WGS sequence"/>
</dbReference>
<evidence type="ECO:0000313" key="5">
    <source>
        <dbReference type="Proteomes" id="UP000015101"/>
    </source>
</evidence>
<dbReference type="OrthoDB" id="6144466at2759"/>
<evidence type="ECO:0000313" key="4">
    <source>
        <dbReference type="EnsemblMetazoa" id="HelroP158830"/>
    </source>
</evidence>
<evidence type="ECO:0000256" key="2">
    <source>
        <dbReference type="SAM" id="Phobius"/>
    </source>
</evidence>
<sequence>MTTDKTIGDERAYSELKLPFRGERGYMLQGLNVTNSMRNYIKKTDRIRIDPDVLALAMKTVNETIRSIRDAGKDWFTAFLKRNSFLSIRIPETTSLSRATSFNQTNIDLFFDNLALVMDRYKYQPHEIFNVDETGVTTVQRPDQVVAKRGTKQVGSVTSGKRETLVTVTIVIIAVGNSISPIFVFLRVNFRDHFIRDGPTGCIRSANPSVWMKEDDFFKFIEHFVYNVKPKPDRPVLLLMDNHESHLPLNPCSNQTGTKPVLLSSDSTNPGDESNVFQRRIENDNAELIKKFVLDVERKKSGFLWKRSHLVFLNEASTLKSSLQ</sequence>
<dbReference type="EMBL" id="AMQM01000141">
    <property type="status" value="NOT_ANNOTATED_CDS"/>
    <property type="molecule type" value="Genomic_DNA"/>
</dbReference>
<dbReference type="AlphaFoldDB" id="T1ENB4"/>
<dbReference type="STRING" id="6412.T1ENB4"/>
<dbReference type="GO" id="GO:0003677">
    <property type="term" value="F:DNA binding"/>
    <property type="evidence" value="ECO:0000318"/>
    <property type="project" value="GO_Central"/>
</dbReference>
<proteinExistence type="predicted"/>